<evidence type="ECO:0000313" key="1">
    <source>
        <dbReference type="EMBL" id="TCO21629.1"/>
    </source>
</evidence>
<dbReference type="Proteomes" id="UP000295684">
    <property type="component" value="Unassembled WGS sequence"/>
</dbReference>
<gene>
    <name evidence="1" type="ORF">EV200_107225</name>
</gene>
<sequence length="50" mass="5835">MAIDYLTKQEMNIKKIHATPAPGFTEKSVPMVLQVSLSKRQYSKYISWFE</sequence>
<dbReference type="EMBL" id="SLWO01000007">
    <property type="protein sequence ID" value="TCO21629.1"/>
    <property type="molecule type" value="Genomic_DNA"/>
</dbReference>
<reference evidence="1 2" key="1">
    <citation type="submission" date="2019-03" db="EMBL/GenBank/DDBJ databases">
        <title>Genomic Encyclopedia of Type Strains, Phase IV (KMG-IV): sequencing the most valuable type-strain genomes for metagenomic binning, comparative biology and taxonomic classification.</title>
        <authorList>
            <person name="Goeker M."/>
        </authorList>
    </citation>
    <scope>NUCLEOTIDE SEQUENCE [LARGE SCALE GENOMIC DNA]</scope>
    <source>
        <strain evidence="1 2">DSM 103236</strain>
    </source>
</reference>
<name>A0A4R2H6B3_9SPHI</name>
<dbReference type="AlphaFoldDB" id="A0A4R2H6B3"/>
<protein>
    <submittedName>
        <fullName evidence="1">Uncharacterized protein</fullName>
    </submittedName>
</protein>
<comment type="caution">
    <text evidence="1">The sequence shown here is derived from an EMBL/GenBank/DDBJ whole genome shotgun (WGS) entry which is preliminary data.</text>
</comment>
<accession>A0A4R2H6B3</accession>
<proteinExistence type="predicted"/>
<organism evidence="1 2">
    <name type="scientific">Pedobacter psychrotolerans</name>
    <dbReference type="NCBI Taxonomy" id="1843235"/>
    <lineage>
        <taxon>Bacteria</taxon>
        <taxon>Pseudomonadati</taxon>
        <taxon>Bacteroidota</taxon>
        <taxon>Sphingobacteriia</taxon>
        <taxon>Sphingobacteriales</taxon>
        <taxon>Sphingobacteriaceae</taxon>
        <taxon>Pedobacter</taxon>
    </lineage>
</organism>
<evidence type="ECO:0000313" key="2">
    <source>
        <dbReference type="Proteomes" id="UP000295684"/>
    </source>
</evidence>